<keyword evidence="7 9" id="KW-0784">Thiamine biosynthesis</keyword>
<comment type="catalytic activity">
    <reaction evidence="8 9">
        <text>thiamine + H2O = 5-(2-hydroxyethyl)-4-methylthiazole + 4-amino-5-hydroxymethyl-2-methylpyrimidine + H(+)</text>
        <dbReference type="Rhea" id="RHEA:17509"/>
        <dbReference type="ChEBI" id="CHEBI:15377"/>
        <dbReference type="ChEBI" id="CHEBI:15378"/>
        <dbReference type="ChEBI" id="CHEBI:16892"/>
        <dbReference type="ChEBI" id="CHEBI:17957"/>
        <dbReference type="ChEBI" id="CHEBI:18385"/>
        <dbReference type="EC" id="3.5.99.2"/>
    </reaction>
</comment>
<accession>A0A1T4KYH2</accession>
<dbReference type="AlphaFoldDB" id="A0A1T4KYH2"/>
<keyword evidence="12" id="KW-1185">Reference proteome</keyword>
<dbReference type="SUPFAM" id="SSF48613">
    <property type="entry name" value="Heme oxygenase-like"/>
    <property type="match status" value="1"/>
</dbReference>
<dbReference type="STRING" id="1121925.SAMN02746011_00889"/>
<dbReference type="InterPro" id="IPR050967">
    <property type="entry name" value="Thiamine_Salvage_TenA"/>
</dbReference>
<gene>
    <name evidence="11" type="ORF">SAMN02746011_00889</name>
</gene>
<sequence length="225" mass="26187">MTKFTERVFPKVEAIWASYLEHPFVKGLGEGTLAKEKFQRWLTQDYVYLVEYSKLMALGVAKSTDLSMMRSFSKALFGTLEMEMELHRQFSAQFGISEAELLQTKMWPTNTAYTSYMLNHAQAGGAEYAVTALLTCAWSYAYVGEALAKQSPENNPYQQWIDMYAGEEFQTLATDMKNLMDEMAKDLPEATLKRLEEIIIKTSYYEYQFWTMCYDGEDWETRYEK</sequence>
<evidence type="ECO:0000259" key="10">
    <source>
        <dbReference type="Pfam" id="PF03070"/>
    </source>
</evidence>
<dbReference type="GO" id="GO:0009228">
    <property type="term" value="P:thiamine biosynthetic process"/>
    <property type="evidence" value="ECO:0007669"/>
    <property type="project" value="UniProtKB-KW"/>
</dbReference>
<dbReference type="UniPathway" id="UPA00060"/>
<dbReference type="Pfam" id="PF03070">
    <property type="entry name" value="TENA_THI-4"/>
    <property type="match status" value="1"/>
</dbReference>
<dbReference type="Proteomes" id="UP000189941">
    <property type="component" value="Unassembled WGS sequence"/>
</dbReference>
<evidence type="ECO:0000256" key="2">
    <source>
        <dbReference type="ARBA" id="ARBA00004948"/>
    </source>
</evidence>
<dbReference type="InterPro" id="IPR016084">
    <property type="entry name" value="Haem_Oase-like_multi-hlx"/>
</dbReference>
<dbReference type="OrthoDB" id="34166at2"/>
<comment type="similarity">
    <text evidence="3 9">Belongs to the TenA family.</text>
</comment>
<dbReference type="InterPro" id="IPR004305">
    <property type="entry name" value="Thiaminase-2/PQQC"/>
</dbReference>
<dbReference type="Gene3D" id="1.20.910.10">
    <property type="entry name" value="Heme oxygenase-like"/>
    <property type="match status" value="1"/>
</dbReference>
<keyword evidence="9" id="KW-0378">Hydrolase</keyword>
<dbReference type="PANTHER" id="PTHR43198">
    <property type="entry name" value="BIFUNCTIONAL TH2 PROTEIN"/>
    <property type="match status" value="1"/>
</dbReference>
<evidence type="ECO:0000256" key="4">
    <source>
        <dbReference type="ARBA" id="ARBA00011881"/>
    </source>
</evidence>
<name>A0A1T4KYH2_9LACT</name>
<evidence type="ECO:0000313" key="12">
    <source>
        <dbReference type="Proteomes" id="UP000189941"/>
    </source>
</evidence>
<protein>
    <recommendedName>
        <fullName evidence="6 9">Aminopyrimidine aminohydrolase</fullName>
        <ecNumber evidence="5 9">3.5.99.2</ecNumber>
    </recommendedName>
</protein>
<dbReference type="InterPro" id="IPR027574">
    <property type="entry name" value="Thiaminase_II"/>
</dbReference>
<proteinExistence type="inferred from homology"/>
<dbReference type="CDD" id="cd19366">
    <property type="entry name" value="TenA_C_BhTenA-like"/>
    <property type="match status" value="1"/>
</dbReference>
<evidence type="ECO:0000256" key="5">
    <source>
        <dbReference type="ARBA" id="ARBA00012684"/>
    </source>
</evidence>
<evidence type="ECO:0000256" key="6">
    <source>
        <dbReference type="ARBA" id="ARBA00013647"/>
    </source>
</evidence>
<reference evidence="12" key="1">
    <citation type="submission" date="2017-02" db="EMBL/GenBank/DDBJ databases">
        <authorList>
            <person name="Varghese N."/>
            <person name="Submissions S."/>
        </authorList>
    </citation>
    <scope>NUCLEOTIDE SEQUENCE [LARGE SCALE GENOMIC DNA]</scope>
    <source>
        <strain evidence="12">DSM 15739</strain>
    </source>
</reference>
<dbReference type="PANTHER" id="PTHR43198:SF2">
    <property type="entry name" value="SI:CH1073-67J19.1-RELATED"/>
    <property type="match status" value="1"/>
</dbReference>
<comment type="catalytic activity">
    <reaction evidence="1 9">
        <text>4-amino-5-aminomethyl-2-methylpyrimidine + H2O = 4-amino-5-hydroxymethyl-2-methylpyrimidine + NH4(+)</text>
        <dbReference type="Rhea" id="RHEA:31799"/>
        <dbReference type="ChEBI" id="CHEBI:15377"/>
        <dbReference type="ChEBI" id="CHEBI:16892"/>
        <dbReference type="ChEBI" id="CHEBI:28938"/>
        <dbReference type="ChEBI" id="CHEBI:63416"/>
        <dbReference type="EC" id="3.5.99.2"/>
    </reaction>
</comment>
<evidence type="ECO:0000256" key="9">
    <source>
        <dbReference type="RuleBase" id="RU363093"/>
    </source>
</evidence>
<dbReference type="EMBL" id="FUWO01000006">
    <property type="protein sequence ID" value="SJZ47431.1"/>
    <property type="molecule type" value="Genomic_DNA"/>
</dbReference>
<dbReference type="EC" id="3.5.99.2" evidence="5 9"/>
<comment type="subunit">
    <text evidence="4">Homotetramer.</text>
</comment>
<comment type="pathway">
    <text evidence="2 9">Cofactor biosynthesis; thiamine diphosphate biosynthesis.</text>
</comment>
<feature type="domain" description="Thiaminase-2/PQQC" evidence="10">
    <location>
        <begin position="10"/>
        <end position="215"/>
    </location>
</feature>
<dbReference type="GO" id="GO:0009229">
    <property type="term" value="P:thiamine diphosphate biosynthetic process"/>
    <property type="evidence" value="ECO:0007669"/>
    <property type="project" value="UniProtKB-UniPathway"/>
</dbReference>
<comment type="function">
    <text evidence="9">Catalyzes an amino-pyrimidine hydrolysis reaction at the C5' of the pyrimidine moiety of thiamine compounds, a reaction that is part of a thiamine salvage pathway.</text>
</comment>
<evidence type="ECO:0000256" key="8">
    <source>
        <dbReference type="ARBA" id="ARBA00048337"/>
    </source>
</evidence>
<evidence type="ECO:0000256" key="3">
    <source>
        <dbReference type="ARBA" id="ARBA00010264"/>
    </source>
</evidence>
<evidence type="ECO:0000313" key="11">
    <source>
        <dbReference type="EMBL" id="SJZ47431.1"/>
    </source>
</evidence>
<dbReference type="RefSeq" id="WP_078755679.1">
    <property type="nucleotide sequence ID" value="NZ_FUWO01000006.1"/>
</dbReference>
<dbReference type="NCBIfam" id="TIGR04306">
    <property type="entry name" value="salvage_TenA"/>
    <property type="match status" value="1"/>
</dbReference>
<dbReference type="GO" id="GO:0005829">
    <property type="term" value="C:cytosol"/>
    <property type="evidence" value="ECO:0007669"/>
    <property type="project" value="TreeGrafter"/>
</dbReference>
<dbReference type="GO" id="GO:0050334">
    <property type="term" value="F:thiaminase activity"/>
    <property type="evidence" value="ECO:0007669"/>
    <property type="project" value="UniProtKB-EC"/>
</dbReference>
<organism evidence="11 12">
    <name type="scientific">Globicatella sulfidifaciens DSM 15739</name>
    <dbReference type="NCBI Taxonomy" id="1121925"/>
    <lineage>
        <taxon>Bacteria</taxon>
        <taxon>Bacillati</taxon>
        <taxon>Bacillota</taxon>
        <taxon>Bacilli</taxon>
        <taxon>Lactobacillales</taxon>
        <taxon>Aerococcaceae</taxon>
        <taxon>Globicatella</taxon>
    </lineage>
</organism>
<evidence type="ECO:0000256" key="7">
    <source>
        <dbReference type="ARBA" id="ARBA00022977"/>
    </source>
</evidence>
<evidence type="ECO:0000256" key="1">
    <source>
        <dbReference type="ARBA" id="ARBA00001881"/>
    </source>
</evidence>